<dbReference type="GO" id="GO:0016705">
    <property type="term" value="F:oxidoreductase activity, acting on paired donors, with incorporation or reduction of molecular oxygen"/>
    <property type="evidence" value="ECO:0007669"/>
    <property type="project" value="InterPro"/>
</dbReference>
<dbReference type="InterPro" id="IPR001128">
    <property type="entry name" value="Cyt_P450"/>
</dbReference>
<feature type="binding site" description="axial binding residue" evidence="8">
    <location>
        <position position="355"/>
    </location>
    <ligand>
        <name>heme</name>
        <dbReference type="ChEBI" id="CHEBI:30413"/>
    </ligand>
    <ligandPart>
        <name>Fe</name>
        <dbReference type="ChEBI" id="CHEBI:18248"/>
    </ligandPart>
</feature>
<reference evidence="9" key="1">
    <citation type="journal article" date="2023" name="Mol. Phylogenet. Evol.">
        <title>Genome-scale phylogeny and comparative genomics of the fungal order Sordariales.</title>
        <authorList>
            <person name="Hensen N."/>
            <person name="Bonometti L."/>
            <person name="Westerberg I."/>
            <person name="Brannstrom I.O."/>
            <person name="Guillou S."/>
            <person name="Cros-Aarteil S."/>
            <person name="Calhoun S."/>
            <person name="Haridas S."/>
            <person name="Kuo A."/>
            <person name="Mondo S."/>
            <person name="Pangilinan J."/>
            <person name="Riley R."/>
            <person name="LaButti K."/>
            <person name="Andreopoulos B."/>
            <person name="Lipzen A."/>
            <person name="Chen C."/>
            <person name="Yan M."/>
            <person name="Daum C."/>
            <person name="Ng V."/>
            <person name="Clum A."/>
            <person name="Steindorff A."/>
            <person name="Ohm R.A."/>
            <person name="Martin F."/>
            <person name="Silar P."/>
            <person name="Natvig D.O."/>
            <person name="Lalanne C."/>
            <person name="Gautier V."/>
            <person name="Ament-Velasquez S.L."/>
            <person name="Kruys A."/>
            <person name="Hutchinson M.I."/>
            <person name="Powell A.J."/>
            <person name="Barry K."/>
            <person name="Miller A.N."/>
            <person name="Grigoriev I.V."/>
            <person name="Debuchy R."/>
            <person name="Gladieux P."/>
            <person name="Hiltunen Thoren M."/>
            <person name="Johannesson H."/>
        </authorList>
    </citation>
    <scope>NUCLEOTIDE SEQUENCE</scope>
    <source>
        <strain evidence="9">CBS 958.72</strain>
    </source>
</reference>
<evidence type="ECO:0000256" key="1">
    <source>
        <dbReference type="ARBA" id="ARBA00001971"/>
    </source>
</evidence>
<comment type="cofactor">
    <cofactor evidence="1 8">
        <name>heme</name>
        <dbReference type="ChEBI" id="CHEBI:30413"/>
    </cofactor>
</comment>
<comment type="similarity">
    <text evidence="2">Belongs to the cytochrome P450 family.</text>
</comment>
<evidence type="ECO:0000256" key="4">
    <source>
        <dbReference type="ARBA" id="ARBA00022723"/>
    </source>
</evidence>
<dbReference type="PRINTS" id="PR00385">
    <property type="entry name" value="P450"/>
</dbReference>
<dbReference type="PANTHER" id="PTHR46300:SF1">
    <property type="entry name" value="P450, PUTATIVE (EUROFUNG)-RELATED"/>
    <property type="match status" value="1"/>
</dbReference>
<dbReference type="PANTHER" id="PTHR46300">
    <property type="entry name" value="P450, PUTATIVE (EUROFUNG)-RELATED-RELATED"/>
    <property type="match status" value="1"/>
</dbReference>
<evidence type="ECO:0000256" key="6">
    <source>
        <dbReference type="ARBA" id="ARBA00023004"/>
    </source>
</evidence>
<name>A0AAE0K381_9PEZI</name>
<dbReference type="GO" id="GO:0020037">
    <property type="term" value="F:heme binding"/>
    <property type="evidence" value="ECO:0007669"/>
    <property type="project" value="InterPro"/>
</dbReference>
<dbReference type="CDD" id="cd11065">
    <property type="entry name" value="CYP64-like"/>
    <property type="match status" value="1"/>
</dbReference>
<dbReference type="InterPro" id="IPR002401">
    <property type="entry name" value="Cyt_P450_E_grp-I"/>
</dbReference>
<dbReference type="GO" id="GO:0004497">
    <property type="term" value="F:monooxygenase activity"/>
    <property type="evidence" value="ECO:0007669"/>
    <property type="project" value="UniProtKB-KW"/>
</dbReference>
<keyword evidence="4 8" id="KW-0479">Metal-binding</keyword>
<evidence type="ECO:0000256" key="7">
    <source>
        <dbReference type="ARBA" id="ARBA00023033"/>
    </source>
</evidence>
<dbReference type="AlphaFoldDB" id="A0AAE0K381"/>
<dbReference type="InterPro" id="IPR050364">
    <property type="entry name" value="Cytochrome_P450_fung"/>
</dbReference>
<dbReference type="EMBL" id="JAULSN010000006">
    <property type="protein sequence ID" value="KAK3369279.1"/>
    <property type="molecule type" value="Genomic_DNA"/>
</dbReference>
<protein>
    <submittedName>
        <fullName evidence="9">Cytochrome P450</fullName>
    </submittedName>
</protein>
<reference evidence="9" key="2">
    <citation type="submission" date="2023-06" db="EMBL/GenBank/DDBJ databases">
        <authorList>
            <consortium name="Lawrence Berkeley National Laboratory"/>
            <person name="Haridas S."/>
            <person name="Hensen N."/>
            <person name="Bonometti L."/>
            <person name="Westerberg I."/>
            <person name="Brannstrom I.O."/>
            <person name="Guillou S."/>
            <person name="Cros-Aarteil S."/>
            <person name="Calhoun S."/>
            <person name="Kuo A."/>
            <person name="Mondo S."/>
            <person name="Pangilinan J."/>
            <person name="Riley R."/>
            <person name="Labutti K."/>
            <person name="Andreopoulos B."/>
            <person name="Lipzen A."/>
            <person name="Chen C."/>
            <person name="Yanf M."/>
            <person name="Daum C."/>
            <person name="Ng V."/>
            <person name="Clum A."/>
            <person name="Steindorff A."/>
            <person name="Ohm R."/>
            <person name="Martin F."/>
            <person name="Silar P."/>
            <person name="Natvig D."/>
            <person name="Lalanne C."/>
            <person name="Gautier V."/>
            <person name="Ament-Velasquez S.L."/>
            <person name="Kruys A."/>
            <person name="Hutchinson M.I."/>
            <person name="Powell A.J."/>
            <person name="Barry K."/>
            <person name="Miller A.N."/>
            <person name="Grigoriev I.V."/>
            <person name="Debuchy R."/>
            <person name="Gladieux P."/>
            <person name="Thoren M.H."/>
            <person name="Johannesson H."/>
        </authorList>
    </citation>
    <scope>NUCLEOTIDE SEQUENCE</scope>
    <source>
        <strain evidence="9">CBS 958.72</strain>
    </source>
</reference>
<sequence length="458" mass="52179">MKLGPQTFVMVGKLDMARDLLDKRNAIYSSRPRAPMVSECVSKGYRSLFLPYGDRWRSYHKLQASVLNMRMSQTYRPIHDLESRQMLLELTKPDAGERFAFYFFRYSASLIFSLAYGIRLPKGTEPEAQAVEHIMHELNWVFLHNWLVDMMPWLNVLPKVLAPWKRIADKMHDFEKAFLSKVIAEGEGKPGWNWTKSVLASKDSKGMSRTEVGYIIGNLYEAGSDSSAVSMAVLVMAAILYPKMASKAQEELDRVVGPDRMPTFDDLDNLPFIHAIVKELLRWRPVTPGGVPHAVIEDDEYMGYHIPKGTVILPNYWALAMDPETFKDPEEFIPERWIENPDVPVFSFGFGRRVCTGRHIAMNSLLITTARLLWAFNIGHAYEVKDGVKVQCPVDPNAYTSTFNSSPEPFKASFVPRSAKVLEVMDHEWASAEKDHLVHLEHLQIKLENAAKEEKAAS</sequence>
<organism evidence="9 10">
    <name type="scientific">Lasiosphaeria ovina</name>
    <dbReference type="NCBI Taxonomy" id="92902"/>
    <lineage>
        <taxon>Eukaryota</taxon>
        <taxon>Fungi</taxon>
        <taxon>Dikarya</taxon>
        <taxon>Ascomycota</taxon>
        <taxon>Pezizomycotina</taxon>
        <taxon>Sordariomycetes</taxon>
        <taxon>Sordariomycetidae</taxon>
        <taxon>Sordariales</taxon>
        <taxon>Lasiosphaeriaceae</taxon>
        <taxon>Lasiosphaeria</taxon>
    </lineage>
</organism>
<evidence type="ECO:0000256" key="2">
    <source>
        <dbReference type="ARBA" id="ARBA00010617"/>
    </source>
</evidence>
<keyword evidence="5" id="KW-0560">Oxidoreductase</keyword>
<accession>A0AAE0K381</accession>
<proteinExistence type="inferred from homology"/>
<comment type="caution">
    <text evidence="9">The sequence shown here is derived from an EMBL/GenBank/DDBJ whole genome shotgun (WGS) entry which is preliminary data.</text>
</comment>
<keyword evidence="10" id="KW-1185">Reference proteome</keyword>
<dbReference type="Proteomes" id="UP001287356">
    <property type="component" value="Unassembled WGS sequence"/>
</dbReference>
<dbReference type="Pfam" id="PF00067">
    <property type="entry name" value="p450"/>
    <property type="match status" value="1"/>
</dbReference>
<keyword evidence="6 8" id="KW-0408">Iron</keyword>
<evidence type="ECO:0000313" key="10">
    <source>
        <dbReference type="Proteomes" id="UP001287356"/>
    </source>
</evidence>
<evidence type="ECO:0000313" key="9">
    <source>
        <dbReference type="EMBL" id="KAK3369279.1"/>
    </source>
</evidence>
<dbReference type="SUPFAM" id="SSF48264">
    <property type="entry name" value="Cytochrome P450"/>
    <property type="match status" value="1"/>
</dbReference>
<evidence type="ECO:0000256" key="8">
    <source>
        <dbReference type="PIRSR" id="PIRSR602401-1"/>
    </source>
</evidence>
<dbReference type="InterPro" id="IPR036396">
    <property type="entry name" value="Cyt_P450_sf"/>
</dbReference>
<evidence type="ECO:0000256" key="3">
    <source>
        <dbReference type="ARBA" id="ARBA00022617"/>
    </source>
</evidence>
<dbReference type="PRINTS" id="PR00463">
    <property type="entry name" value="EP450I"/>
</dbReference>
<dbReference type="GO" id="GO:0005506">
    <property type="term" value="F:iron ion binding"/>
    <property type="evidence" value="ECO:0007669"/>
    <property type="project" value="InterPro"/>
</dbReference>
<evidence type="ECO:0000256" key="5">
    <source>
        <dbReference type="ARBA" id="ARBA00023002"/>
    </source>
</evidence>
<gene>
    <name evidence="9" type="ORF">B0T24DRAFT_650961</name>
</gene>
<keyword evidence="3 8" id="KW-0349">Heme</keyword>
<keyword evidence="7" id="KW-0503">Monooxygenase</keyword>
<dbReference type="Gene3D" id="1.10.630.10">
    <property type="entry name" value="Cytochrome P450"/>
    <property type="match status" value="1"/>
</dbReference>